<dbReference type="AlphaFoldDB" id="A0AA85G7Y0"/>
<evidence type="ECO:0000256" key="1">
    <source>
        <dbReference type="SAM" id="MobiDB-lite"/>
    </source>
</evidence>
<reference evidence="2" key="1">
    <citation type="submission" date="2022-06" db="EMBL/GenBank/DDBJ databases">
        <authorList>
            <person name="Berger JAMES D."/>
            <person name="Berger JAMES D."/>
        </authorList>
    </citation>
    <scope>NUCLEOTIDE SEQUENCE [LARGE SCALE GENOMIC DNA]</scope>
</reference>
<dbReference type="WBParaSite" id="SRDH1_85170.1">
    <property type="protein sequence ID" value="SRDH1_85170.1"/>
    <property type="gene ID" value="SRDH1_85170"/>
</dbReference>
<dbReference type="Proteomes" id="UP000050792">
    <property type="component" value="Unassembled WGS sequence"/>
</dbReference>
<evidence type="ECO:0000313" key="2">
    <source>
        <dbReference type="Proteomes" id="UP000050792"/>
    </source>
</evidence>
<keyword evidence="2" id="KW-1185">Reference proteome</keyword>
<reference evidence="3" key="2">
    <citation type="submission" date="2023-11" db="UniProtKB">
        <authorList>
            <consortium name="WormBaseParasite"/>
        </authorList>
    </citation>
    <scope>IDENTIFICATION</scope>
</reference>
<name>A0AA85G7Y0_9TREM</name>
<sequence>MMELSQSNSMKSISFLKENRVAIDEFIHQLKFVQRSNSLDTKHQTNESVDEEDDNDRIDTEKSKKKRAFIRDENGVCRPGELDEDTNMSKNNESRSSVVDRTAAERISCRLVQQRSLYFGLYRKLNNFNMDSNSSSTQSGSGISENDDNFNEISKLKKENNQYHEYYDDNDNNDGGDIQLEQSLYNIDMENEEREEEEGEQEDSITIQNDKFYTNRKIKELGKEFTLKDILGHRVPELEIDNIKDDEDMGHNE</sequence>
<organism evidence="2 3">
    <name type="scientific">Schistosoma rodhaini</name>
    <dbReference type="NCBI Taxonomy" id="6188"/>
    <lineage>
        <taxon>Eukaryota</taxon>
        <taxon>Metazoa</taxon>
        <taxon>Spiralia</taxon>
        <taxon>Lophotrochozoa</taxon>
        <taxon>Platyhelminthes</taxon>
        <taxon>Trematoda</taxon>
        <taxon>Digenea</taxon>
        <taxon>Strigeidida</taxon>
        <taxon>Schistosomatoidea</taxon>
        <taxon>Schistosomatidae</taxon>
        <taxon>Schistosoma</taxon>
    </lineage>
</organism>
<feature type="compositionally biased region" description="Polar residues" evidence="1">
    <location>
        <begin position="88"/>
        <end position="98"/>
    </location>
</feature>
<proteinExistence type="predicted"/>
<evidence type="ECO:0000313" key="3">
    <source>
        <dbReference type="WBParaSite" id="SRDH1_85170.1"/>
    </source>
</evidence>
<accession>A0AA85G7Y0</accession>
<feature type="region of interest" description="Disordered" evidence="1">
    <location>
        <begin position="40"/>
        <end position="98"/>
    </location>
</feature>
<protein>
    <submittedName>
        <fullName evidence="3">Uncharacterized protein</fullName>
    </submittedName>
</protein>